<dbReference type="Pfam" id="PF07576">
    <property type="entry name" value="BRAP2"/>
    <property type="match status" value="1"/>
</dbReference>
<dbReference type="InterPro" id="IPR011422">
    <property type="entry name" value="BRAP2/ETP1_RRM"/>
</dbReference>
<dbReference type="SUPFAM" id="SSF57850">
    <property type="entry name" value="RING/U-box"/>
    <property type="match status" value="1"/>
</dbReference>
<sequence>MGSVTSRDFSEEDAYPIQKYPLALKLMYNFALDLCPRLGDNYLWQSMGAELVPLPESGSILNGRMGRYRPLPAFHPNVVRVLTAFVDRMPILDDAKLVYPDALPSAPFYEMIINEPRTMFVVMKRVNPFYSRLDSATYREEDLPSLSPFITKPIRDVVHHLLRRNPKELAINAEKVLDDVLFLISAETIASRASSSGVLSRAEQQDISQPLTNFRGRRTYSEVVVESLEGDKCMDAASCTSDAEHPQSSRLSKADSDLQGPGMQTIERIKIIRDSTPNEYMVILKFKTHNDAVVFYDEFNGTQFNSLEPNRCRLLFVDKIECVRFNDLPVKDRMHFENTSHTFCLQVGGQRVWDYAGDNYVHRLIQSDTEGKVVEYQRGDREAESDEKKEKLDGIKLEYTCLLTSQLESQRMYFEARLADMERAMNNMEKMAQAQGQAAVMCHGDVRAESRAGNERNAASGSAALEVESLGIGEQMCHE</sequence>
<proteinExistence type="predicted"/>
<evidence type="ECO:0000313" key="4">
    <source>
        <dbReference type="EMBL" id="PIO64811.1"/>
    </source>
</evidence>
<dbReference type="PANTHER" id="PTHR24007:SF7">
    <property type="entry name" value="BRCA1-ASSOCIATED PROTEIN"/>
    <property type="match status" value="1"/>
</dbReference>
<dbReference type="AlphaFoldDB" id="A0A2G9U3G3"/>
<dbReference type="Proteomes" id="UP000230423">
    <property type="component" value="Unassembled WGS sequence"/>
</dbReference>
<gene>
    <name evidence="4" type="ORF">TELCIR_13545</name>
</gene>
<feature type="region of interest" description="Disordered" evidence="1">
    <location>
        <begin position="238"/>
        <end position="259"/>
    </location>
</feature>
<dbReference type="Pfam" id="PF02148">
    <property type="entry name" value="zf-UBP"/>
    <property type="match status" value="1"/>
</dbReference>
<dbReference type="GO" id="GO:0008270">
    <property type="term" value="F:zinc ion binding"/>
    <property type="evidence" value="ECO:0007669"/>
    <property type="project" value="InterPro"/>
</dbReference>
<evidence type="ECO:0000313" key="5">
    <source>
        <dbReference type="Proteomes" id="UP000230423"/>
    </source>
</evidence>
<feature type="compositionally biased region" description="Basic and acidic residues" evidence="1">
    <location>
        <begin position="242"/>
        <end position="256"/>
    </location>
</feature>
<accession>A0A2G9U3G3</accession>
<dbReference type="Gene3D" id="3.30.40.10">
    <property type="entry name" value="Zinc/RING finger domain, C3HC4 (zinc finger)"/>
    <property type="match status" value="1"/>
</dbReference>
<dbReference type="GO" id="GO:0005737">
    <property type="term" value="C:cytoplasm"/>
    <property type="evidence" value="ECO:0007669"/>
    <property type="project" value="TreeGrafter"/>
</dbReference>
<evidence type="ECO:0000259" key="3">
    <source>
        <dbReference type="Pfam" id="PF07576"/>
    </source>
</evidence>
<organism evidence="4 5">
    <name type="scientific">Teladorsagia circumcincta</name>
    <name type="common">Brown stomach worm</name>
    <name type="synonym">Ostertagia circumcincta</name>
    <dbReference type="NCBI Taxonomy" id="45464"/>
    <lineage>
        <taxon>Eukaryota</taxon>
        <taxon>Metazoa</taxon>
        <taxon>Ecdysozoa</taxon>
        <taxon>Nematoda</taxon>
        <taxon>Chromadorea</taxon>
        <taxon>Rhabditida</taxon>
        <taxon>Rhabditina</taxon>
        <taxon>Rhabditomorpha</taxon>
        <taxon>Strongyloidea</taxon>
        <taxon>Trichostrongylidae</taxon>
        <taxon>Teladorsagia</taxon>
    </lineage>
</organism>
<dbReference type="InterPro" id="IPR013083">
    <property type="entry name" value="Znf_RING/FYVE/PHD"/>
</dbReference>
<dbReference type="InterPro" id="IPR001607">
    <property type="entry name" value="Znf_UBP"/>
</dbReference>
<dbReference type="EMBL" id="KZ349553">
    <property type="protein sequence ID" value="PIO64811.1"/>
    <property type="molecule type" value="Genomic_DNA"/>
</dbReference>
<dbReference type="GO" id="GO:0061630">
    <property type="term" value="F:ubiquitin protein ligase activity"/>
    <property type="evidence" value="ECO:0007669"/>
    <property type="project" value="TreeGrafter"/>
</dbReference>
<dbReference type="PANTHER" id="PTHR24007">
    <property type="entry name" value="BRCA1-ASSOCIATED PROTEIN"/>
    <property type="match status" value="1"/>
</dbReference>
<dbReference type="GO" id="GO:0007265">
    <property type="term" value="P:Ras protein signal transduction"/>
    <property type="evidence" value="ECO:0007669"/>
    <property type="project" value="TreeGrafter"/>
</dbReference>
<dbReference type="GO" id="GO:0016567">
    <property type="term" value="P:protein ubiquitination"/>
    <property type="evidence" value="ECO:0007669"/>
    <property type="project" value="TreeGrafter"/>
</dbReference>
<protein>
    <submittedName>
        <fullName evidence="4">BRCA1-associated protein 2</fullName>
    </submittedName>
</protein>
<reference evidence="4 5" key="1">
    <citation type="submission" date="2015-09" db="EMBL/GenBank/DDBJ databases">
        <title>Draft genome of the parasitic nematode Teladorsagia circumcincta isolate WARC Sus (inbred).</title>
        <authorList>
            <person name="Mitreva M."/>
        </authorList>
    </citation>
    <scope>NUCLEOTIDE SEQUENCE [LARGE SCALE GENOMIC DNA]</scope>
    <source>
        <strain evidence="4 5">S</strain>
    </source>
</reference>
<keyword evidence="5" id="KW-1185">Reference proteome</keyword>
<feature type="domain" description="BRCA1-associated 2/ETP1 RRM" evidence="3">
    <location>
        <begin position="260"/>
        <end position="324"/>
    </location>
</feature>
<evidence type="ECO:0000259" key="2">
    <source>
        <dbReference type="Pfam" id="PF02148"/>
    </source>
</evidence>
<dbReference type="OrthoDB" id="1405469at2759"/>
<name>A0A2G9U3G3_TELCI</name>
<feature type="domain" description="UBP-type" evidence="2">
    <location>
        <begin position="333"/>
        <end position="363"/>
    </location>
</feature>
<evidence type="ECO:0000256" key="1">
    <source>
        <dbReference type="SAM" id="MobiDB-lite"/>
    </source>
</evidence>